<feature type="compositionally biased region" description="Basic and acidic residues" evidence="1">
    <location>
        <begin position="196"/>
        <end position="205"/>
    </location>
</feature>
<name>A0A6N2R7X3_9FIRM</name>
<sequence>MLEKIKELLGEELTTQVEAALKGKGKDGKDIDLVIGNDGSYVPAEKVEAERQARTSAEAALKDAAAALKDVGGSGDPAKIADDVKTAQTQLTELENGYKQELASIKRTSAIKLSLAGKVHDPEDIIKLLDMGKIELDDAGNLKAPIDDLIKPIKESKPYLFVEDKPAESTTATTVTGVKPAETRTSASGTADSDMDQWRTELGLK</sequence>
<dbReference type="Pfam" id="PF06810">
    <property type="entry name" value="Phage_scaffold"/>
    <property type="match status" value="1"/>
</dbReference>
<evidence type="ECO:0000256" key="1">
    <source>
        <dbReference type="SAM" id="MobiDB-lite"/>
    </source>
</evidence>
<gene>
    <name evidence="2" type="ORF">AULFYP135_00236</name>
</gene>
<dbReference type="AlphaFoldDB" id="A0A6N2R7X3"/>
<reference evidence="2" key="1">
    <citation type="submission" date="2019-11" db="EMBL/GenBank/DDBJ databases">
        <authorList>
            <person name="Feng L."/>
        </authorList>
    </citation>
    <scope>NUCLEOTIDE SEQUENCE</scope>
    <source>
        <strain evidence="2">AundefinedLFYP135</strain>
    </source>
</reference>
<dbReference type="EMBL" id="CACRSL010000003">
    <property type="protein sequence ID" value="VYS75960.1"/>
    <property type="molecule type" value="Genomic_DNA"/>
</dbReference>
<feature type="region of interest" description="Disordered" evidence="1">
    <location>
        <begin position="164"/>
        <end position="205"/>
    </location>
</feature>
<evidence type="ECO:0000313" key="2">
    <source>
        <dbReference type="EMBL" id="VYS75960.1"/>
    </source>
</evidence>
<organism evidence="2">
    <name type="scientific">uncultured Anaerotruncus sp</name>
    <dbReference type="NCBI Taxonomy" id="905011"/>
    <lineage>
        <taxon>Bacteria</taxon>
        <taxon>Bacillati</taxon>
        <taxon>Bacillota</taxon>
        <taxon>Clostridia</taxon>
        <taxon>Eubacteriales</taxon>
        <taxon>Oscillospiraceae</taxon>
        <taxon>Anaerotruncus</taxon>
        <taxon>environmental samples</taxon>
    </lineage>
</organism>
<proteinExistence type="predicted"/>
<accession>A0A6N2R7X3</accession>
<protein>
    <submittedName>
        <fullName evidence="2">Phage minor structural protein GP20</fullName>
    </submittedName>
</protein>
<dbReference type="InterPro" id="IPR009636">
    <property type="entry name" value="SCAF"/>
</dbReference>